<dbReference type="KEGG" id="fiy:BN1229_v1_0521"/>
<keyword evidence="3" id="KW-0540">Nuclease</keyword>
<dbReference type="EMBL" id="LN829119">
    <property type="protein sequence ID" value="CPR15820.1"/>
    <property type="molecule type" value="Genomic_DNA"/>
</dbReference>
<dbReference type="Proteomes" id="UP000033187">
    <property type="component" value="Chromosome 1"/>
</dbReference>
<evidence type="ECO:0000313" key="10">
    <source>
        <dbReference type="Proteomes" id="UP000033187"/>
    </source>
</evidence>
<dbReference type="Pfam" id="PF01368">
    <property type="entry name" value="DHH"/>
    <property type="match status" value="1"/>
</dbReference>
<reference evidence="10" key="1">
    <citation type="submission" date="2015-02" db="EMBL/GenBank/DDBJ databases">
        <authorList>
            <person name="Chooi Y.-H."/>
        </authorList>
    </citation>
    <scope>NUCLEOTIDE SEQUENCE [LARGE SCALE GENOMIC DNA]</scope>
    <source>
        <strain evidence="10">strain Y</strain>
    </source>
</reference>
<accession>A0A0D6JBK2</accession>
<dbReference type="GO" id="GO:0003676">
    <property type="term" value="F:nucleic acid binding"/>
    <property type="evidence" value="ECO:0007669"/>
    <property type="project" value="InterPro"/>
</dbReference>
<evidence type="ECO:0000259" key="6">
    <source>
        <dbReference type="Pfam" id="PF01368"/>
    </source>
</evidence>
<gene>
    <name evidence="9" type="primary">recJ</name>
    <name evidence="9" type="ORF">YBN1229_v1_0521</name>
</gene>
<dbReference type="OrthoDB" id="9809852at2"/>
<feature type="domain" description="DHHA1" evidence="7">
    <location>
        <begin position="385"/>
        <end position="485"/>
    </location>
</feature>
<sequence length="618" mass="65903">MGIASKRAILADAGESEAFLGVTASARGFTWRERLTGQGHALAAAISQRHGLPDLLGRVLAARGVALDDVETFLDPSLKALMPDPSVLRDMDRTAARIAEAIVKGERVAIFGDYDVDGACSSALMARYFKSHGLSARIYIPDRLFEGYGPNVQAIEGLIKDGAQLIVTVDCGTTSFEPLAHATKLGADVLVIDHHQSDETLPDVVAVVNPNRQDDVCGQGHLCAAGVVFLVLVAVTRELRRRGHYAQGTTEPALLELLDLVALATVCDVVPLVGLNRAYVTKGLQVMRQRRNLGLRALFDAAGLDQAPTPYHLGYILGPRINAGGRIGDSALGARLLSLDDGAEAQRIAETLDRLNRERKAIETETLQEAMAEAERCVEEQPDLPVIVLGAENWHKGIVGLVASRLTERFHRPSCVISWTRDGGDGAVTGTGSLRSVAGVDIGRAVRAATASGLLLKGGGHAMAAGLTVAQDNLEALRTFFMDELAKGAKQARETAGLDHDGALTPQSANDQILALIERAGPYGQGNPQPRFAFPAHRVKFAKVVGDAHVRAIIEAGDGSRLDCIAFRAVGQPLGDLLLEANGGFPIHVSGHLRRDTWGGRNRIELMIEDAADPRKQS</sequence>
<dbReference type="InterPro" id="IPR051673">
    <property type="entry name" value="SSDNA_exonuclease_RecJ"/>
</dbReference>
<evidence type="ECO:0000313" key="9">
    <source>
        <dbReference type="EMBL" id="CPR15820.1"/>
    </source>
</evidence>
<dbReference type="InterPro" id="IPR001667">
    <property type="entry name" value="DDH_dom"/>
</dbReference>
<dbReference type="PANTHER" id="PTHR30255:SF2">
    <property type="entry name" value="SINGLE-STRANDED-DNA-SPECIFIC EXONUCLEASE RECJ"/>
    <property type="match status" value="1"/>
</dbReference>
<dbReference type="Gene3D" id="3.90.1640.30">
    <property type="match status" value="1"/>
</dbReference>
<dbReference type="NCBIfam" id="TIGR00644">
    <property type="entry name" value="recJ"/>
    <property type="match status" value="1"/>
</dbReference>
<dbReference type="GO" id="GO:0008409">
    <property type="term" value="F:5'-3' exonuclease activity"/>
    <property type="evidence" value="ECO:0007669"/>
    <property type="project" value="InterPro"/>
</dbReference>
<proteinExistence type="inferred from homology"/>
<evidence type="ECO:0000256" key="5">
    <source>
        <dbReference type="ARBA" id="ARBA00022839"/>
    </source>
</evidence>
<keyword evidence="10" id="KW-1185">Reference proteome</keyword>
<evidence type="ECO:0000256" key="2">
    <source>
        <dbReference type="ARBA" id="ARBA00019841"/>
    </source>
</evidence>
<evidence type="ECO:0000256" key="3">
    <source>
        <dbReference type="ARBA" id="ARBA00022722"/>
    </source>
</evidence>
<dbReference type="RefSeq" id="WP_046476344.1">
    <property type="nucleotide sequence ID" value="NZ_LN829118.1"/>
</dbReference>
<dbReference type="GO" id="GO:0006281">
    <property type="term" value="P:DNA repair"/>
    <property type="evidence" value="ECO:0007669"/>
    <property type="project" value="InterPro"/>
</dbReference>
<feature type="domain" description="DDH" evidence="6">
    <location>
        <begin position="107"/>
        <end position="265"/>
    </location>
</feature>
<dbReference type="InterPro" id="IPR041122">
    <property type="entry name" value="RecJ_OB"/>
</dbReference>
<dbReference type="InterPro" id="IPR038763">
    <property type="entry name" value="DHH_sf"/>
</dbReference>
<evidence type="ECO:0000256" key="4">
    <source>
        <dbReference type="ARBA" id="ARBA00022801"/>
    </source>
</evidence>
<protein>
    <recommendedName>
        <fullName evidence="2">Single-stranded-DNA-specific exonuclease RecJ</fullName>
    </recommendedName>
</protein>
<name>A0A0D6JBK2_9HYPH</name>
<keyword evidence="4 9" id="KW-0378">Hydrolase</keyword>
<dbReference type="SUPFAM" id="SSF64182">
    <property type="entry name" value="DHH phosphoesterases"/>
    <property type="match status" value="1"/>
</dbReference>
<dbReference type="KEGG" id="fil:BN1229_v1_0518"/>
<dbReference type="Gene3D" id="3.10.310.30">
    <property type="match status" value="1"/>
</dbReference>
<keyword evidence="5 9" id="KW-0269">Exonuclease</keyword>
<dbReference type="InterPro" id="IPR003156">
    <property type="entry name" value="DHHA1_dom"/>
</dbReference>
<dbReference type="Pfam" id="PF02272">
    <property type="entry name" value="DHHA1"/>
    <property type="match status" value="1"/>
</dbReference>
<dbReference type="Pfam" id="PF17768">
    <property type="entry name" value="RecJ_OB"/>
    <property type="match status" value="1"/>
</dbReference>
<dbReference type="PANTHER" id="PTHR30255">
    <property type="entry name" value="SINGLE-STRANDED-DNA-SPECIFIC EXONUCLEASE RECJ"/>
    <property type="match status" value="1"/>
</dbReference>
<evidence type="ECO:0000259" key="8">
    <source>
        <dbReference type="Pfam" id="PF17768"/>
    </source>
</evidence>
<dbReference type="AlphaFoldDB" id="A0A0D6JBK2"/>
<dbReference type="InterPro" id="IPR004610">
    <property type="entry name" value="RecJ"/>
</dbReference>
<evidence type="ECO:0000259" key="7">
    <source>
        <dbReference type="Pfam" id="PF02272"/>
    </source>
</evidence>
<dbReference type="GO" id="GO:0006310">
    <property type="term" value="P:DNA recombination"/>
    <property type="evidence" value="ECO:0007669"/>
    <property type="project" value="InterPro"/>
</dbReference>
<feature type="domain" description="RecJ OB" evidence="8">
    <location>
        <begin position="501"/>
        <end position="610"/>
    </location>
</feature>
<evidence type="ECO:0000256" key="1">
    <source>
        <dbReference type="ARBA" id="ARBA00005915"/>
    </source>
</evidence>
<organism evidence="9 10">
    <name type="scientific">Candidatus Filomicrobium marinum</name>
    <dbReference type="NCBI Taxonomy" id="1608628"/>
    <lineage>
        <taxon>Bacteria</taxon>
        <taxon>Pseudomonadati</taxon>
        <taxon>Pseudomonadota</taxon>
        <taxon>Alphaproteobacteria</taxon>
        <taxon>Hyphomicrobiales</taxon>
        <taxon>Hyphomicrobiaceae</taxon>
        <taxon>Filomicrobium</taxon>
    </lineage>
</organism>
<comment type="similarity">
    <text evidence="1">Belongs to the RecJ family.</text>
</comment>